<keyword evidence="2" id="KW-1185">Reference proteome</keyword>
<dbReference type="WBParaSite" id="GPUH_0002413601-mRNA-1">
    <property type="protein sequence ID" value="GPUH_0002413601-mRNA-1"/>
    <property type="gene ID" value="GPUH_0002413601"/>
</dbReference>
<sequence length="91" mass="10080">MGRRNEAQLFAVLLASGLPGVLIVVKSSSIPESLKRQRQQQEQQQAGVVDAWMLSASLLYKAPFSCSSTTGFLPPSKYAFFFKRPLVQLFS</sequence>
<reference evidence="3" key="1">
    <citation type="submission" date="2016-06" db="UniProtKB">
        <authorList>
            <consortium name="WormBaseParasite"/>
        </authorList>
    </citation>
    <scope>IDENTIFICATION</scope>
</reference>
<evidence type="ECO:0000313" key="2">
    <source>
        <dbReference type="Proteomes" id="UP000271098"/>
    </source>
</evidence>
<evidence type="ECO:0000313" key="3">
    <source>
        <dbReference type="WBParaSite" id="GPUH_0002413601-mRNA-1"/>
    </source>
</evidence>
<dbReference type="EMBL" id="UYRT01100073">
    <property type="protein sequence ID" value="VDN42402.1"/>
    <property type="molecule type" value="Genomic_DNA"/>
</dbReference>
<protein>
    <submittedName>
        <fullName evidence="3">Secreted protein</fullName>
    </submittedName>
</protein>
<dbReference type="AlphaFoldDB" id="A0A183ET15"/>
<organism evidence="3">
    <name type="scientific">Gongylonema pulchrum</name>
    <dbReference type="NCBI Taxonomy" id="637853"/>
    <lineage>
        <taxon>Eukaryota</taxon>
        <taxon>Metazoa</taxon>
        <taxon>Ecdysozoa</taxon>
        <taxon>Nematoda</taxon>
        <taxon>Chromadorea</taxon>
        <taxon>Rhabditida</taxon>
        <taxon>Spirurina</taxon>
        <taxon>Spiruromorpha</taxon>
        <taxon>Spiruroidea</taxon>
        <taxon>Gongylonematidae</taxon>
        <taxon>Gongylonema</taxon>
    </lineage>
</organism>
<reference evidence="1 2" key="2">
    <citation type="submission" date="2018-11" db="EMBL/GenBank/DDBJ databases">
        <authorList>
            <consortium name="Pathogen Informatics"/>
        </authorList>
    </citation>
    <scope>NUCLEOTIDE SEQUENCE [LARGE SCALE GENOMIC DNA]</scope>
</reference>
<gene>
    <name evidence="1" type="ORF">GPUH_LOCUS24106</name>
</gene>
<name>A0A183ET15_9BILA</name>
<evidence type="ECO:0000313" key="1">
    <source>
        <dbReference type="EMBL" id="VDN42402.1"/>
    </source>
</evidence>
<proteinExistence type="predicted"/>
<accession>A0A183ET15</accession>
<dbReference type="Proteomes" id="UP000271098">
    <property type="component" value="Unassembled WGS sequence"/>
</dbReference>